<comment type="subcellular location">
    <subcellularLocation>
        <location evidence="1 6">Cell membrane</location>
        <topology evidence="1 6">Multi-pass membrane protein</topology>
    </subcellularLocation>
</comment>
<evidence type="ECO:0000259" key="7">
    <source>
        <dbReference type="Pfam" id="PF02687"/>
    </source>
</evidence>
<feature type="transmembrane region" description="Helical" evidence="6">
    <location>
        <begin position="283"/>
        <end position="302"/>
    </location>
</feature>
<feature type="domain" description="ABC3 transporter permease C-terminal" evidence="7">
    <location>
        <begin position="59"/>
        <end position="178"/>
    </location>
</feature>
<dbReference type="PANTHER" id="PTHR46795">
    <property type="entry name" value="ABC TRANSPORTER PERMEASE-RELATED-RELATED"/>
    <property type="match status" value="1"/>
</dbReference>
<evidence type="ECO:0000256" key="6">
    <source>
        <dbReference type="PIRNR" id="PIRNR018968"/>
    </source>
</evidence>
<comment type="caution">
    <text evidence="8">The sequence shown here is derived from an EMBL/GenBank/DDBJ whole genome shotgun (WGS) entry which is preliminary data.</text>
</comment>
<dbReference type="GO" id="GO:0055085">
    <property type="term" value="P:transmembrane transport"/>
    <property type="evidence" value="ECO:0007669"/>
    <property type="project" value="UniProtKB-UniRule"/>
</dbReference>
<dbReference type="Proteomes" id="UP000287296">
    <property type="component" value="Unassembled WGS sequence"/>
</dbReference>
<evidence type="ECO:0000313" key="8">
    <source>
        <dbReference type="EMBL" id="RST58393.1"/>
    </source>
</evidence>
<comment type="similarity">
    <text evidence="6">Belongs to the ABC-4 integral membrane protein family.</text>
</comment>
<feature type="transmembrane region" description="Helical" evidence="6">
    <location>
        <begin position="21"/>
        <end position="41"/>
    </location>
</feature>
<dbReference type="PIRSF" id="PIRSF018968">
    <property type="entry name" value="ABC_permease_BceB"/>
    <property type="match status" value="1"/>
</dbReference>
<evidence type="ECO:0000256" key="3">
    <source>
        <dbReference type="ARBA" id="ARBA00022692"/>
    </source>
</evidence>
<proteinExistence type="inferred from homology"/>
<dbReference type="AlphaFoldDB" id="A0A429X525"/>
<feature type="transmembrane region" description="Helical" evidence="6">
    <location>
        <begin position="109"/>
        <end position="131"/>
    </location>
</feature>
<keyword evidence="2 6" id="KW-1003">Cell membrane</keyword>
<gene>
    <name evidence="8" type="ORF">D5F11_018180</name>
</gene>
<reference evidence="8 9" key="1">
    <citation type="submission" date="2018-12" db="EMBL/GenBank/DDBJ databases">
        <authorList>
            <person name="Sun L."/>
            <person name="Chen Z."/>
        </authorList>
    </citation>
    <scope>NUCLEOTIDE SEQUENCE [LARGE SCALE GENOMIC DNA]</scope>
    <source>
        <strain evidence="8 9">LMG 29736</strain>
    </source>
</reference>
<sequence>MSFNHIVVQNILRDKSTYISYFLSSVFSILIFFLFSTTAFHPMMTEIDTTSTLGITMLLASFFIYIFSFVFIIYSLFAFLKKKTKTLGVFMMTGASLKQIRKMVFRENMLVAGAAIVTAIALGLIIAPLFLMVAKKILRADSFGMYVPMQAIMLTVVLFVILFIVVSKWMTRFIKKEEIVQLLKSDVTQEKLITSAPLKLVLSTIVSASLFVSIIKEMSWIASFETLGYIALFVSLLLTLYFVVTQGVLLAIGLLQKRPSYFQKTNMLFVSNLKAKGRSHAHIMYLLTILLLGVFVCTSVLYSSYYNVKKNAEAAYPYSFQYVSLPKNTSEAEKEDIAFIEETLGKEGKVTVDYSAFKADDEHWIGFMSVSNYNALGLHKPITLKDNEYYVAAGNTGVQPNTETTQDYPFGELQYAGLEEKNILSTGLRNAYFIVPDEVYETIDYPVYKVFAYEVDQWTEKVEVAEAVLSRIQTEPDLHLTASKIDLYDAEKFVKSIMFFIGFMLSLIFMSAAMSILYFYLQTSLAGEKEKYAGIRKIGLSLKELSSVVTKELATLIFAPFTIAAIVLFVAMFGMHSYISSTFSQMTAIGVGIFLLLFVISFFIIRRSYLNKLVN</sequence>
<accession>A0A429X525</accession>
<dbReference type="InterPro" id="IPR003838">
    <property type="entry name" value="ABC3_permease_C"/>
</dbReference>
<dbReference type="InterPro" id="IPR027022">
    <property type="entry name" value="ABC_permease_BceB-typ"/>
</dbReference>
<organism evidence="8 9">
    <name type="scientific">Siminovitchia terrae</name>
    <name type="common">Bacillus terrae</name>
    <dbReference type="NCBI Taxonomy" id="1914933"/>
    <lineage>
        <taxon>Bacteria</taxon>
        <taxon>Bacillati</taxon>
        <taxon>Bacillota</taxon>
        <taxon>Bacilli</taxon>
        <taxon>Bacillales</taxon>
        <taxon>Bacillaceae</taxon>
        <taxon>Siminovitchia</taxon>
    </lineage>
</organism>
<feature type="transmembrane region" description="Helical" evidence="6">
    <location>
        <begin position="227"/>
        <end position="255"/>
    </location>
</feature>
<keyword evidence="4 6" id="KW-1133">Transmembrane helix</keyword>
<keyword evidence="6" id="KW-0813">Transport</keyword>
<dbReference type="PANTHER" id="PTHR46795:SF3">
    <property type="entry name" value="ABC TRANSPORTER PERMEASE"/>
    <property type="match status" value="1"/>
</dbReference>
<feature type="transmembrane region" description="Helical" evidence="6">
    <location>
        <begin position="53"/>
        <end position="77"/>
    </location>
</feature>
<keyword evidence="5 6" id="KW-0472">Membrane</keyword>
<dbReference type="InterPro" id="IPR052536">
    <property type="entry name" value="ABC-4_Integral_Memb_Prot"/>
</dbReference>
<dbReference type="Pfam" id="PF02687">
    <property type="entry name" value="FtsX"/>
    <property type="match status" value="1"/>
</dbReference>
<evidence type="ECO:0000313" key="9">
    <source>
        <dbReference type="Proteomes" id="UP000287296"/>
    </source>
</evidence>
<dbReference type="OrthoDB" id="1937696at2"/>
<dbReference type="EMBL" id="QYTW02000021">
    <property type="protein sequence ID" value="RST58393.1"/>
    <property type="molecule type" value="Genomic_DNA"/>
</dbReference>
<feature type="transmembrane region" description="Helical" evidence="6">
    <location>
        <begin position="553"/>
        <end position="574"/>
    </location>
</feature>
<evidence type="ECO:0000256" key="5">
    <source>
        <dbReference type="ARBA" id="ARBA00023136"/>
    </source>
</evidence>
<feature type="transmembrane region" description="Helical" evidence="6">
    <location>
        <begin position="586"/>
        <end position="605"/>
    </location>
</feature>
<evidence type="ECO:0000256" key="1">
    <source>
        <dbReference type="ARBA" id="ARBA00004651"/>
    </source>
</evidence>
<name>A0A429X525_SIMTE</name>
<feature type="transmembrane region" description="Helical" evidence="6">
    <location>
        <begin position="497"/>
        <end position="521"/>
    </location>
</feature>
<evidence type="ECO:0000256" key="2">
    <source>
        <dbReference type="ARBA" id="ARBA00022475"/>
    </source>
</evidence>
<dbReference type="RefSeq" id="WP_120119413.1">
    <property type="nucleotide sequence ID" value="NZ_QYTW02000021.1"/>
</dbReference>
<keyword evidence="3 6" id="KW-0812">Transmembrane</keyword>
<feature type="transmembrane region" description="Helical" evidence="6">
    <location>
        <begin position="192"/>
        <end position="215"/>
    </location>
</feature>
<evidence type="ECO:0000256" key="4">
    <source>
        <dbReference type="ARBA" id="ARBA00022989"/>
    </source>
</evidence>
<protein>
    <submittedName>
        <fullName evidence="8">ABC transporter permease</fullName>
    </submittedName>
</protein>
<feature type="transmembrane region" description="Helical" evidence="6">
    <location>
        <begin position="151"/>
        <end position="171"/>
    </location>
</feature>
<dbReference type="GO" id="GO:0005886">
    <property type="term" value="C:plasma membrane"/>
    <property type="evidence" value="ECO:0007669"/>
    <property type="project" value="UniProtKB-SubCell"/>
</dbReference>